<dbReference type="Pfam" id="PF00623">
    <property type="entry name" value="RNA_pol_Rpb1_2"/>
    <property type="match status" value="1"/>
</dbReference>
<dbReference type="InterPro" id="IPR045867">
    <property type="entry name" value="DNA-dir_RpoC_beta_prime"/>
</dbReference>
<reference evidence="9" key="1">
    <citation type="submission" date="2021-02" db="EMBL/GenBank/DDBJ databases">
        <authorList>
            <person name="Nowell W R."/>
        </authorList>
    </citation>
    <scope>NUCLEOTIDE SEQUENCE</scope>
</reference>
<dbReference type="EC" id="2.7.7.6" evidence="2"/>
<keyword evidence="5" id="KW-0548">Nucleotidyltransferase</keyword>
<keyword evidence="6" id="KW-0804">Transcription</keyword>
<keyword evidence="3" id="KW-0240">DNA-directed RNA polymerase</keyword>
<evidence type="ECO:0000256" key="2">
    <source>
        <dbReference type="ARBA" id="ARBA00012418"/>
    </source>
</evidence>
<dbReference type="AlphaFoldDB" id="A0A819L1Y1"/>
<name>A0A819L1Y1_9BILA</name>
<dbReference type="GO" id="GO:0003899">
    <property type="term" value="F:DNA-directed RNA polymerase activity"/>
    <property type="evidence" value="ECO:0007669"/>
    <property type="project" value="UniProtKB-EC"/>
</dbReference>
<evidence type="ECO:0000256" key="5">
    <source>
        <dbReference type="ARBA" id="ARBA00022695"/>
    </source>
</evidence>
<dbReference type="InterPro" id="IPR000722">
    <property type="entry name" value="RNA_pol_asu"/>
</dbReference>
<evidence type="ECO:0000313" key="9">
    <source>
        <dbReference type="EMBL" id="CAF3958752.1"/>
    </source>
</evidence>
<comment type="caution">
    <text evidence="9">The sequence shown here is derived from an EMBL/GenBank/DDBJ whole genome shotgun (WGS) entry which is preliminary data.</text>
</comment>
<evidence type="ECO:0000313" key="10">
    <source>
        <dbReference type="Proteomes" id="UP000663874"/>
    </source>
</evidence>
<dbReference type="EMBL" id="CAJNOU010002522">
    <property type="protein sequence ID" value="CAF1328384.1"/>
    <property type="molecule type" value="Genomic_DNA"/>
</dbReference>
<protein>
    <recommendedName>
        <fullName evidence="2">DNA-directed RNA polymerase</fullName>
        <ecNumber evidence="2">2.7.7.6</ecNumber>
    </recommendedName>
</protein>
<sequence>MKQKFEKHNITLKTLAGCQLLPARVLPDEKILRLHYTQCKSYNADFNGDEMNIHLAQNELTRAEAARINLFHIVITYQHFLVSKDGTPLTDLIQDHVVVDTPLTIADRFFVKKYNFVLLKKIISTILLYIQSTEEAQLNIDSKSKFSMKL</sequence>
<dbReference type="PANTHER" id="PTHR19376">
    <property type="entry name" value="DNA-DIRECTED RNA POLYMERASE"/>
    <property type="match status" value="1"/>
</dbReference>
<dbReference type="GO" id="GO:0003677">
    <property type="term" value="F:DNA binding"/>
    <property type="evidence" value="ECO:0007669"/>
    <property type="project" value="InterPro"/>
</dbReference>
<evidence type="ECO:0000256" key="3">
    <source>
        <dbReference type="ARBA" id="ARBA00022478"/>
    </source>
</evidence>
<proteinExistence type="inferred from homology"/>
<evidence type="ECO:0000256" key="1">
    <source>
        <dbReference type="ARBA" id="ARBA00006460"/>
    </source>
</evidence>
<dbReference type="GO" id="GO:0006351">
    <property type="term" value="P:DNA-templated transcription"/>
    <property type="evidence" value="ECO:0007669"/>
    <property type="project" value="InterPro"/>
</dbReference>
<evidence type="ECO:0000313" key="8">
    <source>
        <dbReference type="EMBL" id="CAF1328384.1"/>
    </source>
</evidence>
<dbReference type="PANTHER" id="PTHR19376:SF11">
    <property type="entry name" value="DNA-DIRECTED RNA POLYMERASE I SUBUNIT RPA1"/>
    <property type="match status" value="1"/>
</dbReference>
<keyword evidence="4" id="KW-0808">Transferase</keyword>
<dbReference type="SUPFAM" id="SSF64484">
    <property type="entry name" value="beta and beta-prime subunits of DNA dependent RNA-polymerase"/>
    <property type="match status" value="1"/>
</dbReference>
<dbReference type="EMBL" id="CAJOBE010005058">
    <property type="protein sequence ID" value="CAF3958752.1"/>
    <property type="molecule type" value="Genomic_DNA"/>
</dbReference>
<dbReference type="Proteomes" id="UP000663874">
    <property type="component" value="Unassembled WGS sequence"/>
</dbReference>
<gene>
    <name evidence="9" type="ORF">FNK824_LOCUS23654</name>
    <name evidence="8" type="ORF">SEV965_LOCUS27688</name>
</gene>
<accession>A0A819L1Y1</accession>
<feature type="domain" description="RNA polymerase alpha subunit" evidence="7">
    <location>
        <begin position="22"/>
        <end position="68"/>
    </location>
</feature>
<organism evidence="9 10">
    <name type="scientific">Rotaria sordida</name>
    <dbReference type="NCBI Taxonomy" id="392033"/>
    <lineage>
        <taxon>Eukaryota</taxon>
        <taxon>Metazoa</taxon>
        <taxon>Spiralia</taxon>
        <taxon>Gnathifera</taxon>
        <taxon>Rotifera</taxon>
        <taxon>Eurotatoria</taxon>
        <taxon>Bdelloidea</taxon>
        <taxon>Philodinida</taxon>
        <taxon>Philodinidae</taxon>
        <taxon>Rotaria</taxon>
    </lineage>
</organism>
<dbReference type="GO" id="GO:0005736">
    <property type="term" value="C:RNA polymerase I complex"/>
    <property type="evidence" value="ECO:0007669"/>
    <property type="project" value="TreeGrafter"/>
</dbReference>
<evidence type="ECO:0000259" key="7">
    <source>
        <dbReference type="Pfam" id="PF00623"/>
    </source>
</evidence>
<evidence type="ECO:0000256" key="4">
    <source>
        <dbReference type="ARBA" id="ARBA00022679"/>
    </source>
</evidence>
<evidence type="ECO:0000256" key="6">
    <source>
        <dbReference type="ARBA" id="ARBA00023163"/>
    </source>
</evidence>
<dbReference type="Proteomes" id="UP000663889">
    <property type="component" value="Unassembled WGS sequence"/>
</dbReference>
<dbReference type="Gene3D" id="2.40.40.20">
    <property type="match status" value="1"/>
</dbReference>
<comment type="similarity">
    <text evidence="1">Belongs to the RNA polymerase beta' chain family.</text>
</comment>